<proteinExistence type="predicted"/>
<keyword evidence="2" id="KW-1185">Reference proteome</keyword>
<evidence type="ECO:0000313" key="2">
    <source>
        <dbReference type="Proteomes" id="UP001301388"/>
    </source>
</evidence>
<name>A0ABU5TKG7_9CYAN</name>
<sequence length="109" mass="12538">MAIRAKYFLQMHPLVIAEDLPILPMVLRTDFEGLFKPILQSCPDTGGILSCHKLKGDLRGYYALEIPFDDAEYRLVYRIFEKPAPKRVRVISFDIHDPAYAKATERVRG</sequence>
<evidence type="ECO:0008006" key="3">
    <source>
        <dbReference type="Google" id="ProtNLM"/>
    </source>
</evidence>
<dbReference type="RefSeq" id="WP_323262157.1">
    <property type="nucleotide sequence ID" value="NZ_JAYGIE010000078.1"/>
</dbReference>
<comment type="caution">
    <text evidence="1">The sequence shown here is derived from an EMBL/GenBank/DDBJ whole genome shotgun (WGS) entry which is preliminary data.</text>
</comment>
<accession>A0ABU5TKG7</accession>
<dbReference type="Proteomes" id="UP001301388">
    <property type="component" value="Unassembled WGS sequence"/>
</dbReference>
<protein>
    <recommendedName>
        <fullName evidence="3">Plasmid stabilization system</fullName>
    </recommendedName>
</protein>
<dbReference type="InterPro" id="IPR035093">
    <property type="entry name" value="RelE/ParE_toxin_dom_sf"/>
</dbReference>
<dbReference type="EMBL" id="JAYGIE010000078">
    <property type="protein sequence ID" value="MEA5478742.1"/>
    <property type="molecule type" value="Genomic_DNA"/>
</dbReference>
<organism evidence="1 2">
    <name type="scientific">Pseudanabaena galeata UHCC 0370</name>
    <dbReference type="NCBI Taxonomy" id="3110310"/>
    <lineage>
        <taxon>Bacteria</taxon>
        <taxon>Bacillati</taxon>
        <taxon>Cyanobacteriota</taxon>
        <taxon>Cyanophyceae</taxon>
        <taxon>Pseudanabaenales</taxon>
        <taxon>Pseudanabaenaceae</taxon>
        <taxon>Pseudanabaena</taxon>
    </lineage>
</organism>
<gene>
    <name evidence="1" type="ORF">VB774_14035</name>
</gene>
<dbReference type="SUPFAM" id="SSF143011">
    <property type="entry name" value="RelE-like"/>
    <property type="match status" value="1"/>
</dbReference>
<reference evidence="1 2" key="1">
    <citation type="submission" date="2023-12" db="EMBL/GenBank/DDBJ databases">
        <title>Baltic Sea Cyanobacteria.</title>
        <authorList>
            <person name="Delbaje E."/>
            <person name="Fewer D.P."/>
            <person name="Shishido T.K."/>
        </authorList>
    </citation>
    <scope>NUCLEOTIDE SEQUENCE [LARGE SCALE GENOMIC DNA]</scope>
    <source>
        <strain evidence="1 2">UHCC 0370</strain>
    </source>
</reference>
<evidence type="ECO:0000313" key="1">
    <source>
        <dbReference type="EMBL" id="MEA5478742.1"/>
    </source>
</evidence>